<keyword evidence="3" id="KW-1003">Cell membrane</keyword>
<comment type="subcellular location">
    <subcellularLocation>
        <location evidence="1">Cell membrane</location>
        <topology evidence="1">Multi-pass membrane protein</topology>
    </subcellularLocation>
</comment>
<accession>A0A1B6EGH0</accession>
<dbReference type="GO" id="GO:0022857">
    <property type="term" value="F:transmembrane transporter activity"/>
    <property type="evidence" value="ECO:0007669"/>
    <property type="project" value="InterPro"/>
</dbReference>
<gene>
    <name evidence="10" type="ORF">g.401</name>
</gene>
<feature type="transmembrane region" description="Helical" evidence="8">
    <location>
        <begin position="350"/>
        <end position="374"/>
    </location>
</feature>
<dbReference type="FunFam" id="1.20.1250.20:FF:000218">
    <property type="entry name" value="facilitated trehalose transporter Tret1"/>
    <property type="match status" value="1"/>
</dbReference>
<dbReference type="InterPro" id="IPR005828">
    <property type="entry name" value="MFS_sugar_transport-like"/>
</dbReference>
<dbReference type="AlphaFoldDB" id="A0A1B6EGH0"/>
<keyword evidence="5 8" id="KW-0812">Transmembrane</keyword>
<dbReference type="PROSITE" id="PS00216">
    <property type="entry name" value="SUGAR_TRANSPORT_1"/>
    <property type="match status" value="1"/>
</dbReference>
<keyword evidence="4" id="KW-0762">Sugar transport</keyword>
<dbReference type="PANTHER" id="PTHR48021:SF46">
    <property type="entry name" value="MAJOR FACILITATOR SUPERFAMILY (MFS) PROFILE DOMAIN-CONTAINING PROTEIN"/>
    <property type="match status" value="1"/>
</dbReference>
<feature type="transmembrane region" description="Helical" evidence="8">
    <location>
        <begin position="413"/>
        <end position="434"/>
    </location>
</feature>
<dbReference type="EMBL" id="GEDC01000307">
    <property type="protein sequence ID" value="JAS36991.1"/>
    <property type="molecule type" value="Transcribed_RNA"/>
</dbReference>
<dbReference type="InterPro" id="IPR036259">
    <property type="entry name" value="MFS_trans_sf"/>
</dbReference>
<dbReference type="GO" id="GO:0005886">
    <property type="term" value="C:plasma membrane"/>
    <property type="evidence" value="ECO:0007669"/>
    <property type="project" value="UniProtKB-SubCell"/>
</dbReference>
<feature type="transmembrane region" description="Helical" evidence="8">
    <location>
        <begin position="289"/>
        <end position="309"/>
    </location>
</feature>
<evidence type="ECO:0000256" key="3">
    <source>
        <dbReference type="ARBA" id="ARBA00022475"/>
    </source>
</evidence>
<dbReference type="InterPro" id="IPR020846">
    <property type="entry name" value="MFS_dom"/>
</dbReference>
<keyword evidence="7 8" id="KW-0472">Membrane</keyword>
<evidence type="ECO:0000256" key="6">
    <source>
        <dbReference type="ARBA" id="ARBA00022989"/>
    </source>
</evidence>
<dbReference type="InterPro" id="IPR005829">
    <property type="entry name" value="Sugar_transporter_CS"/>
</dbReference>
<dbReference type="PANTHER" id="PTHR48021">
    <property type="match status" value="1"/>
</dbReference>
<evidence type="ECO:0000256" key="4">
    <source>
        <dbReference type="ARBA" id="ARBA00022597"/>
    </source>
</evidence>
<feature type="transmembrane region" description="Helical" evidence="8">
    <location>
        <begin position="12"/>
        <end position="31"/>
    </location>
</feature>
<feature type="transmembrane region" description="Helical" evidence="8">
    <location>
        <begin position="316"/>
        <end position="338"/>
    </location>
</feature>
<feature type="transmembrane region" description="Helical" evidence="8">
    <location>
        <begin position="105"/>
        <end position="127"/>
    </location>
</feature>
<organism evidence="10">
    <name type="scientific">Clastoptera arizonana</name>
    <name type="common">Arizona spittle bug</name>
    <dbReference type="NCBI Taxonomy" id="38151"/>
    <lineage>
        <taxon>Eukaryota</taxon>
        <taxon>Metazoa</taxon>
        <taxon>Ecdysozoa</taxon>
        <taxon>Arthropoda</taxon>
        <taxon>Hexapoda</taxon>
        <taxon>Insecta</taxon>
        <taxon>Pterygota</taxon>
        <taxon>Neoptera</taxon>
        <taxon>Paraneoptera</taxon>
        <taxon>Hemiptera</taxon>
        <taxon>Auchenorrhyncha</taxon>
        <taxon>Cercopoidea</taxon>
        <taxon>Clastopteridae</taxon>
        <taxon>Clastoptera</taxon>
    </lineage>
</organism>
<keyword evidence="2" id="KW-0813">Transport</keyword>
<evidence type="ECO:0000256" key="8">
    <source>
        <dbReference type="SAM" id="Phobius"/>
    </source>
</evidence>
<feature type="domain" description="Major facilitator superfamily (MFS) profile" evidence="9">
    <location>
        <begin position="12"/>
        <end position="441"/>
    </location>
</feature>
<keyword evidence="6 8" id="KW-1133">Transmembrane helix</keyword>
<feature type="transmembrane region" description="Helical" evidence="8">
    <location>
        <begin position="250"/>
        <end position="269"/>
    </location>
</feature>
<evidence type="ECO:0000313" key="10">
    <source>
        <dbReference type="EMBL" id="JAS36991.1"/>
    </source>
</evidence>
<sequence>MLKNIFDPQYVAGLTVAISVIASAGPFGWVAPIMNLILDEESELYETSSELSWMVVMPEIGNLFFSIPAGMLADSWGRKPLILLSGPVFVLTWVVILYLSKSYLILSVMRFLQGISVSIVFTVVPLYMGEISSADQRGAITSMFSNAFFLGYLLEYCVGPYTSYFTFTAFTATVPVLFTLAFMFQPESPYLLLMKGKEREAVEALARLRRDQSEEKLSAELEEIRTSVKEYLENTTSMKDAIETASDRRALLVVLLIGSVRLLSGGFVLTSYSTNLFTISGPSYLSPDVLTIIMGAILFLGGFVNTFIVDRFGRRPLLIASCAGCFFCTCSLSAYFYLTAMSSHYSIYSWVVPSVIMVYSVFMVMGLCPALMTYTSELFTAKTKGAASSISSVNLTVIASLSVKMYQVVVDTYGLYAIFSIFSLFCLLGTVLLYKFAPETKGKTFTEIREGLVLTTKKQNGSSNKNNNCLA</sequence>
<feature type="transmembrane region" description="Helical" evidence="8">
    <location>
        <begin position="80"/>
        <end position="99"/>
    </location>
</feature>
<protein>
    <recommendedName>
        <fullName evidence="9">Major facilitator superfamily (MFS) profile domain-containing protein</fullName>
    </recommendedName>
</protein>
<name>A0A1B6EGH0_9HEMI</name>
<proteinExistence type="predicted"/>
<dbReference type="Pfam" id="PF00083">
    <property type="entry name" value="Sugar_tr"/>
    <property type="match status" value="1"/>
</dbReference>
<dbReference type="Gene3D" id="1.20.1250.20">
    <property type="entry name" value="MFS general substrate transporter like domains"/>
    <property type="match status" value="1"/>
</dbReference>
<dbReference type="SUPFAM" id="SSF103473">
    <property type="entry name" value="MFS general substrate transporter"/>
    <property type="match status" value="1"/>
</dbReference>
<dbReference type="PROSITE" id="PS50850">
    <property type="entry name" value="MFS"/>
    <property type="match status" value="1"/>
</dbReference>
<evidence type="ECO:0000256" key="2">
    <source>
        <dbReference type="ARBA" id="ARBA00022448"/>
    </source>
</evidence>
<feature type="transmembrane region" description="Helical" evidence="8">
    <location>
        <begin position="386"/>
        <end position="407"/>
    </location>
</feature>
<reference evidence="10" key="1">
    <citation type="submission" date="2015-12" db="EMBL/GenBank/DDBJ databases">
        <title>De novo transcriptome assembly of four potential Pierce s Disease insect vectors from Arizona vineyards.</title>
        <authorList>
            <person name="Tassone E.E."/>
        </authorList>
    </citation>
    <scope>NUCLEOTIDE SEQUENCE</scope>
</reference>
<feature type="transmembrane region" description="Helical" evidence="8">
    <location>
        <begin position="164"/>
        <end position="184"/>
    </location>
</feature>
<evidence type="ECO:0000256" key="1">
    <source>
        <dbReference type="ARBA" id="ARBA00004651"/>
    </source>
</evidence>
<evidence type="ECO:0000259" key="9">
    <source>
        <dbReference type="PROSITE" id="PS50850"/>
    </source>
</evidence>
<evidence type="ECO:0000256" key="5">
    <source>
        <dbReference type="ARBA" id="ARBA00022692"/>
    </source>
</evidence>
<dbReference type="InterPro" id="IPR050549">
    <property type="entry name" value="MFS_Trehalose_Transporter"/>
</dbReference>
<evidence type="ECO:0000256" key="7">
    <source>
        <dbReference type="ARBA" id="ARBA00023136"/>
    </source>
</evidence>